<dbReference type="InterPro" id="IPR018771">
    <property type="entry name" value="PocR_dom"/>
</dbReference>
<comment type="subcellular location">
    <subcellularLocation>
        <location evidence="1">Cell membrane</location>
        <topology evidence="1">Multi-pass membrane protein</topology>
    </subcellularLocation>
</comment>
<dbReference type="RefSeq" id="WP_078817105.1">
    <property type="nucleotide sequence ID" value="NZ_FUYJ01000002.1"/>
</dbReference>
<dbReference type="InterPro" id="IPR036890">
    <property type="entry name" value="HATPase_C_sf"/>
</dbReference>
<evidence type="ECO:0000256" key="1">
    <source>
        <dbReference type="ARBA" id="ARBA00004651"/>
    </source>
</evidence>
<feature type="transmembrane region" description="Helical" evidence="12">
    <location>
        <begin position="395"/>
        <end position="413"/>
    </location>
</feature>
<keyword evidence="17" id="KW-1185">Reference proteome</keyword>
<evidence type="ECO:0000259" key="14">
    <source>
        <dbReference type="Pfam" id="PF06580"/>
    </source>
</evidence>
<keyword evidence="2" id="KW-1003">Cell membrane</keyword>
<dbReference type="GO" id="GO:0005886">
    <property type="term" value="C:plasma membrane"/>
    <property type="evidence" value="ECO:0007669"/>
    <property type="project" value="UniProtKB-SubCell"/>
</dbReference>
<keyword evidence="7 16" id="KW-0418">Kinase</keyword>
<evidence type="ECO:0000256" key="8">
    <source>
        <dbReference type="ARBA" id="ARBA00022840"/>
    </source>
</evidence>
<dbReference type="InterPro" id="IPR050640">
    <property type="entry name" value="Bact_2-comp_sensor_kinase"/>
</dbReference>
<evidence type="ECO:0000313" key="17">
    <source>
        <dbReference type="Proteomes" id="UP000190042"/>
    </source>
</evidence>
<dbReference type="GO" id="GO:0000155">
    <property type="term" value="F:phosphorelay sensor kinase activity"/>
    <property type="evidence" value="ECO:0007669"/>
    <property type="project" value="InterPro"/>
</dbReference>
<name>A0A1T4XZ87_9BACL</name>
<keyword evidence="5 12" id="KW-0812">Transmembrane</keyword>
<sequence length="416" mass="47626">MIKSLREFVDIDQLQKLQEQFAEAMGVAVLICDAQGEPVTKPSQFTAFCKYIRSCSEGQKRCILSDDKVGKLAAESKRPVIHRCHTGLVDFAAPIILRDEYLGSILCGQVLIEDEELEELPKIEMNLADLPLDQEMLQKFFDQLDRKNKSRVQSIAELLFVTANYIVKLGDAHLTAQELSLNNIKLLEELQYRSELEKMLKDTQLKVLQSQVNPHFLFNTLNTISRLAYMENAKQTEDVTYSLGKILRYSLRNIDQLIPLKEEIEHLEYYLSIQQTRYRDQIKIVINIEDHLLDYKIPIFTLQPIVENSIVHGFESTGDAITIIVEAYTEKEKIVINVIDDGVGIEENSTSIPLSKGTGHTTRIGLNNVDKRIKHAFGSQWGIARLEQLSQVGTFVQLHMPWLVSFIIFFLLWKAE</sequence>
<feature type="domain" description="PocR" evidence="15">
    <location>
        <begin position="7"/>
        <end position="170"/>
    </location>
</feature>
<keyword evidence="6" id="KW-0547">Nucleotide-binding</keyword>
<dbReference type="Gene3D" id="3.30.565.10">
    <property type="entry name" value="Histidine kinase-like ATPase, C-terminal domain"/>
    <property type="match status" value="1"/>
</dbReference>
<evidence type="ECO:0000256" key="5">
    <source>
        <dbReference type="ARBA" id="ARBA00022692"/>
    </source>
</evidence>
<dbReference type="PANTHER" id="PTHR34220">
    <property type="entry name" value="SENSOR HISTIDINE KINASE YPDA"/>
    <property type="match status" value="1"/>
</dbReference>
<keyword evidence="11 12" id="KW-0472">Membrane</keyword>
<evidence type="ECO:0000256" key="3">
    <source>
        <dbReference type="ARBA" id="ARBA00022553"/>
    </source>
</evidence>
<dbReference type="Proteomes" id="UP000190042">
    <property type="component" value="Unassembled WGS sequence"/>
</dbReference>
<reference evidence="17" key="1">
    <citation type="submission" date="2017-02" db="EMBL/GenBank/DDBJ databases">
        <authorList>
            <person name="Varghese N."/>
            <person name="Submissions S."/>
        </authorList>
    </citation>
    <scope>NUCLEOTIDE SEQUENCE [LARGE SCALE GENOMIC DNA]</scope>
    <source>
        <strain evidence="17">DSM 23966</strain>
    </source>
</reference>
<dbReference type="GO" id="GO:0005524">
    <property type="term" value="F:ATP binding"/>
    <property type="evidence" value="ECO:0007669"/>
    <property type="project" value="UniProtKB-KW"/>
</dbReference>
<keyword evidence="10" id="KW-0902">Two-component regulatory system</keyword>
<evidence type="ECO:0000256" key="12">
    <source>
        <dbReference type="SAM" id="Phobius"/>
    </source>
</evidence>
<evidence type="ECO:0000256" key="2">
    <source>
        <dbReference type="ARBA" id="ARBA00022475"/>
    </source>
</evidence>
<dbReference type="InterPro" id="IPR003594">
    <property type="entry name" value="HATPase_dom"/>
</dbReference>
<evidence type="ECO:0000259" key="13">
    <source>
        <dbReference type="Pfam" id="PF02518"/>
    </source>
</evidence>
<evidence type="ECO:0000313" key="16">
    <source>
        <dbReference type="EMBL" id="SKA94683.1"/>
    </source>
</evidence>
<feature type="domain" description="Signal transduction histidine kinase internal region" evidence="14">
    <location>
        <begin position="204"/>
        <end position="281"/>
    </location>
</feature>
<evidence type="ECO:0000259" key="15">
    <source>
        <dbReference type="Pfam" id="PF10114"/>
    </source>
</evidence>
<dbReference type="EMBL" id="FUYJ01000002">
    <property type="protein sequence ID" value="SKA94683.1"/>
    <property type="molecule type" value="Genomic_DNA"/>
</dbReference>
<dbReference type="Pfam" id="PF10114">
    <property type="entry name" value="PocR"/>
    <property type="match status" value="1"/>
</dbReference>
<organism evidence="16 17">
    <name type="scientific">Sporosarcina newyorkensis</name>
    <dbReference type="NCBI Taxonomy" id="759851"/>
    <lineage>
        <taxon>Bacteria</taxon>
        <taxon>Bacillati</taxon>
        <taxon>Bacillota</taxon>
        <taxon>Bacilli</taxon>
        <taxon>Bacillales</taxon>
        <taxon>Caryophanaceae</taxon>
        <taxon>Sporosarcina</taxon>
    </lineage>
</organism>
<protein>
    <submittedName>
        <fullName evidence="16">Histidine kinase-, DNA gyrase B-, and HSP90-like ATPase</fullName>
    </submittedName>
</protein>
<evidence type="ECO:0000256" key="10">
    <source>
        <dbReference type="ARBA" id="ARBA00023012"/>
    </source>
</evidence>
<accession>A0A1T4XZ87</accession>
<evidence type="ECO:0000256" key="6">
    <source>
        <dbReference type="ARBA" id="ARBA00022741"/>
    </source>
</evidence>
<dbReference type="Pfam" id="PF02518">
    <property type="entry name" value="HATPase_c"/>
    <property type="match status" value="1"/>
</dbReference>
<keyword evidence="4" id="KW-0808">Transferase</keyword>
<dbReference type="PANTHER" id="PTHR34220:SF11">
    <property type="entry name" value="SENSOR PROTEIN KINASE HPTS"/>
    <property type="match status" value="1"/>
</dbReference>
<dbReference type="SUPFAM" id="SSF55874">
    <property type="entry name" value="ATPase domain of HSP90 chaperone/DNA topoisomerase II/histidine kinase"/>
    <property type="match status" value="1"/>
</dbReference>
<evidence type="ECO:0000256" key="7">
    <source>
        <dbReference type="ARBA" id="ARBA00022777"/>
    </source>
</evidence>
<keyword evidence="3" id="KW-0597">Phosphoprotein</keyword>
<dbReference type="InterPro" id="IPR010559">
    <property type="entry name" value="Sig_transdc_His_kin_internal"/>
</dbReference>
<keyword evidence="8" id="KW-0067">ATP-binding</keyword>
<evidence type="ECO:0000256" key="11">
    <source>
        <dbReference type="ARBA" id="ARBA00023136"/>
    </source>
</evidence>
<evidence type="ECO:0000256" key="4">
    <source>
        <dbReference type="ARBA" id="ARBA00022679"/>
    </source>
</evidence>
<feature type="domain" description="Histidine kinase/HSP90-like ATPase" evidence="13">
    <location>
        <begin position="302"/>
        <end position="401"/>
    </location>
</feature>
<proteinExistence type="predicted"/>
<gene>
    <name evidence="16" type="ORF">SAMN04244570_1454</name>
</gene>
<dbReference type="AlphaFoldDB" id="A0A1T4XZ87"/>
<keyword evidence="9 12" id="KW-1133">Transmembrane helix</keyword>
<evidence type="ECO:0000256" key="9">
    <source>
        <dbReference type="ARBA" id="ARBA00022989"/>
    </source>
</evidence>
<dbReference type="Pfam" id="PF06580">
    <property type="entry name" value="His_kinase"/>
    <property type="match status" value="1"/>
</dbReference>